<comment type="caution">
    <text evidence="1">The sequence shown here is derived from an EMBL/GenBank/DDBJ whole genome shotgun (WGS) entry which is preliminary data.</text>
</comment>
<name>A0A1V1NUD7_9BACT</name>
<dbReference type="EMBL" id="ATBP01002155">
    <property type="protein sequence ID" value="ETR66207.1"/>
    <property type="molecule type" value="Genomic_DNA"/>
</dbReference>
<accession>A0A1V1NUD7</accession>
<organism evidence="1 2">
    <name type="scientific">Candidatus Magnetoglobus multicellularis str. Araruama</name>
    <dbReference type="NCBI Taxonomy" id="890399"/>
    <lineage>
        <taxon>Bacteria</taxon>
        <taxon>Pseudomonadati</taxon>
        <taxon>Thermodesulfobacteriota</taxon>
        <taxon>Desulfobacteria</taxon>
        <taxon>Desulfobacterales</taxon>
        <taxon>Desulfobacteraceae</taxon>
        <taxon>Candidatus Magnetoglobus</taxon>
    </lineage>
</organism>
<reference evidence="2" key="1">
    <citation type="submission" date="2012-11" db="EMBL/GenBank/DDBJ databases">
        <authorList>
            <person name="Lucero-Rivera Y.E."/>
            <person name="Tovar-Ramirez D."/>
        </authorList>
    </citation>
    <scope>NUCLEOTIDE SEQUENCE [LARGE SCALE GENOMIC DNA]</scope>
    <source>
        <strain evidence="2">Araruama</strain>
    </source>
</reference>
<sequence>KWIGTFHPATLLERGGVTSKGYFQEDEGFQKEPGLRTYVVAMVDSKSQVVWHIDYVDHVSEGDLYKSFEDFAEKISFKVRGVVKDKWQASTNALKNLFDNLWIGYCHRHCLEKLKKALKEYRKEAKISGKKSKELFEMFSSVLSESTHRANMEVKIEMLLKKENAFNHPLLKCRLDELKTNAEKYTANKQRSGITKTTSIVDNFLKIAKRKLRQAMSFRDPKWADIMFKAMSNVRNFMPFMTGAKNAHKSPFMLAGGRDFGLNWMQVINVHNGFLFESA</sequence>
<gene>
    <name evidence="1" type="ORF">OMM_13102</name>
</gene>
<evidence type="ECO:0000313" key="1">
    <source>
        <dbReference type="EMBL" id="ETR66207.1"/>
    </source>
</evidence>
<feature type="non-terminal residue" evidence="1">
    <location>
        <position position="1"/>
    </location>
</feature>
<dbReference type="Proteomes" id="UP000189670">
    <property type="component" value="Unassembled WGS sequence"/>
</dbReference>
<dbReference type="AlphaFoldDB" id="A0A1V1NUD7"/>
<protein>
    <submittedName>
        <fullName evidence="1">Uncharacterized protein</fullName>
    </submittedName>
</protein>
<evidence type="ECO:0000313" key="2">
    <source>
        <dbReference type="Proteomes" id="UP000189670"/>
    </source>
</evidence>
<proteinExistence type="predicted"/>